<dbReference type="Proteomes" id="UP000276133">
    <property type="component" value="Unassembled WGS sequence"/>
</dbReference>
<keyword evidence="2" id="KW-1185">Reference proteome</keyword>
<organism evidence="1 2">
    <name type="scientific">Brachionus plicatilis</name>
    <name type="common">Marine rotifer</name>
    <name type="synonym">Brachionus muelleri</name>
    <dbReference type="NCBI Taxonomy" id="10195"/>
    <lineage>
        <taxon>Eukaryota</taxon>
        <taxon>Metazoa</taxon>
        <taxon>Spiralia</taxon>
        <taxon>Gnathifera</taxon>
        <taxon>Rotifera</taxon>
        <taxon>Eurotatoria</taxon>
        <taxon>Monogononta</taxon>
        <taxon>Pseudotrocha</taxon>
        <taxon>Ploima</taxon>
        <taxon>Brachionidae</taxon>
        <taxon>Brachionus</taxon>
    </lineage>
</organism>
<dbReference type="EMBL" id="REGN01001882">
    <property type="protein sequence ID" value="RNA31889.1"/>
    <property type="molecule type" value="Genomic_DNA"/>
</dbReference>
<name>A0A3M7S878_BRAPC</name>
<accession>A0A3M7S878</accession>
<evidence type="ECO:0000313" key="2">
    <source>
        <dbReference type="Proteomes" id="UP000276133"/>
    </source>
</evidence>
<reference evidence="1 2" key="1">
    <citation type="journal article" date="2018" name="Sci. Rep.">
        <title>Genomic signatures of local adaptation to the degree of environmental predictability in rotifers.</title>
        <authorList>
            <person name="Franch-Gras L."/>
            <person name="Hahn C."/>
            <person name="Garcia-Roger E.M."/>
            <person name="Carmona M.J."/>
            <person name="Serra M."/>
            <person name="Gomez A."/>
        </authorList>
    </citation>
    <scope>NUCLEOTIDE SEQUENCE [LARGE SCALE GENOMIC DNA]</scope>
    <source>
        <strain evidence="1">HYR1</strain>
    </source>
</reference>
<proteinExistence type="predicted"/>
<dbReference type="AlphaFoldDB" id="A0A3M7S878"/>
<gene>
    <name evidence="1" type="ORF">BpHYR1_020554</name>
</gene>
<sequence>MNKNTIFFLIEFHFNLCENKDRIIKTSSNFLLNEINYYNSKLFHPPDKQEPRKPITILLIIIN</sequence>
<evidence type="ECO:0000313" key="1">
    <source>
        <dbReference type="EMBL" id="RNA31889.1"/>
    </source>
</evidence>
<comment type="caution">
    <text evidence="1">The sequence shown here is derived from an EMBL/GenBank/DDBJ whole genome shotgun (WGS) entry which is preliminary data.</text>
</comment>
<protein>
    <submittedName>
        <fullName evidence="1">Uncharacterized protein</fullName>
    </submittedName>
</protein>